<comment type="caution">
    <text evidence="2">The sequence shown here is derived from an EMBL/GenBank/DDBJ whole genome shotgun (WGS) entry which is preliminary data.</text>
</comment>
<keyword evidence="3" id="KW-1185">Reference proteome</keyword>
<dbReference type="AlphaFoldDB" id="A0A6C2C6N7"/>
<protein>
    <submittedName>
        <fullName evidence="2">Uncharacterized protein</fullName>
    </submittedName>
</protein>
<keyword evidence="1" id="KW-0175">Coiled coil</keyword>
<evidence type="ECO:0000313" key="3">
    <source>
        <dbReference type="Proteomes" id="UP000371977"/>
    </source>
</evidence>
<feature type="coiled-coil region" evidence="1">
    <location>
        <begin position="29"/>
        <end position="127"/>
    </location>
</feature>
<sequence>MAGRYTQEEVNELVAKAVAAETYNGREVIENYEESLQSLKQTVEELLTKNQTLETQMAAKDQNIANEVGALEQSEKKYAALEKDYDSVKGELNRFDDKLTELGLKIKQGYEEQLAQQVAKIANLEGELAAIYDDVMDKPGTVRVRSIRLANLELSDLHAPVADDNQEVLALTLHAPFSKPIGRMIAQGLHGVELTD</sequence>
<accession>A0A6C2C6N7</accession>
<gene>
    <name evidence="2" type="ORF">ESZ50_05210</name>
</gene>
<proteinExistence type="predicted"/>
<name>A0A6C2C6N7_9LACO</name>
<reference evidence="2 3" key="1">
    <citation type="submission" date="2019-01" db="EMBL/GenBank/DDBJ databases">
        <title>Weissella sp. nov., a novel lactic acid bacterium isolated from animal feces.</title>
        <authorList>
            <person name="Wang L.-T."/>
        </authorList>
    </citation>
    <scope>NUCLEOTIDE SEQUENCE [LARGE SCALE GENOMIC DNA]</scope>
    <source>
        <strain evidence="2 3">8H-2</strain>
    </source>
</reference>
<evidence type="ECO:0000256" key="1">
    <source>
        <dbReference type="SAM" id="Coils"/>
    </source>
</evidence>
<dbReference type="EMBL" id="SDGZ01000014">
    <property type="protein sequence ID" value="TYC49548.1"/>
    <property type="molecule type" value="Genomic_DNA"/>
</dbReference>
<dbReference type="RefSeq" id="WP_148622539.1">
    <property type="nucleotide sequence ID" value="NZ_SDGZ01000014.1"/>
</dbReference>
<dbReference type="Proteomes" id="UP000371977">
    <property type="component" value="Unassembled WGS sequence"/>
</dbReference>
<evidence type="ECO:0000313" key="2">
    <source>
        <dbReference type="EMBL" id="TYC49548.1"/>
    </source>
</evidence>
<organism evidence="2 3">
    <name type="scientific">Weissella muntiaci</name>
    <dbReference type="NCBI Taxonomy" id="2508881"/>
    <lineage>
        <taxon>Bacteria</taxon>
        <taxon>Bacillati</taxon>
        <taxon>Bacillota</taxon>
        <taxon>Bacilli</taxon>
        <taxon>Lactobacillales</taxon>
        <taxon>Lactobacillaceae</taxon>
        <taxon>Weissella</taxon>
    </lineage>
</organism>
<dbReference type="Gene3D" id="1.10.287.1490">
    <property type="match status" value="1"/>
</dbReference>